<dbReference type="Proteomes" id="UP000189310">
    <property type="component" value="Unassembled WGS sequence"/>
</dbReference>
<name>A0ABX3IS45_9PSED</name>
<reference evidence="2 3" key="1">
    <citation type="submission" date="2017-01" db="EMBL/GenBank/DDBJ databases">
        <title>Pseudomonas psychrotolerans genome sequencing and assembly.</title>
        <authorList>
            <person name="Vyas B."/>
            <person name="Mayilraj S."/>
        </authorList>
    </citation>
    <scope>NUCLEOTIDE SEQUENCE [LARGE SCALE GENOMIC DNA]</scope>
    <source>
        <strain evidence="2 3">SDS18</strain>
    </source>
</reference>
<evidence type="ECO:0000256" key="1">
    <source>
        <dbReference type="SAM" id="Phobius"/>
    </source>
</evidence>
<keyword evidence="1" id="KW-0472">Membrane</keyword>
<keyword evidence="1" id="KW-0812">Transmembrane</keyword>
<proteinExistence type="predicted"/>
<dbReference type="EMBL" id="MTLN01000006">
    <property type="protein sequence ID" value="ONN71172.1"/>
    <property type="molecule type" value="Genomic_DNA"/>
</dbReference>
<keyword evidence="1" id="KW-1133">Transmembrane helix</keyword>
<comment type="caution">
    <text evidence="2">The sequence shown here is derived from an EMBL/GenBank/DDBJ whole genome shotgun (WGS) entry which is preliminary data.</text>
</comment>
<evidence type="ECO:0000313" key="3">
    <source>
        <dbReference type="Proteomes" id="UP000189310"/>
    </source>
</evidence>
<accession>A0ABX3IS45</accession>
<sequence length="141" mass="15988">MLPDFKNEPAEQDLERVLQQLQTLDRREALGVGAIHAYLSARPFFAGRQGLLAWGLILMSLSVMVSVAGGWRWWMAILPSVVLAFQIAAYVWLNREAVEGYRLVKDKIPRRYLAAAVRNRALLDRMFREQLFRGGRGSAGD</sequence>
<dbReference type="RefSeq" id="WP_077172039.1">
    <property type="nucleotide sequence ID" value="NZ_MTLN01000006.1"/>
</dbReference>
<feature type="transmembrane region" description="Helical" evidence="1">
    <location>
        <begin position="51"/>
        <end position="68"/>
    </location>
</feature>
<protein>
    <submittedName>
        <fullName evidence="2">Uncharacterized protein</fullName>
    </submittedName>
</protein>
<keyword evidence="3" id="KW-1185">Reference proteome</keyword>
<feature type="transmembrane region" description="Helical" evidence="1">
    <location>
        <begin position="74"/>
        <end position="93"/>
    </location>
</feature>
<evidence type="ECO:0000313" key="2">
    <source>
        <dbReference type="EMBL" id="ONN71172.1"/>
    </source>
</evidence>
<gene>
    <name evidence="2" type="ORF">BVL52_11795</name>
</gene>
<organism evidence="2 3">
    <name type="scientific">Pseudomonas oryzihabitans</name>
    <dbReference type="NCBI Taxonomy" id="47885"/>
    <lineage>
        <taxon>Bacteria</taxon>
        <taxon>Pseudomonadati</taxon>
        <taxon>Pseudomonadota</taxon>
        <taxon>Gammaproteobacteria</taxon>
        <taxon>Pseudomonadales</taxon>
        <taxon>Pseudomonadaceae</taxon>
        <taxon>Pseudomonas</taxon>
    </lineage>
</organism>